<feature type="region of interest" description="Disordered" evidence="1">
    <location>
        <begin position="1683"/>
        <end position="1718"/>
    </location>
</feature>
<feature type="compositionally biased region" description="Low complexity" evidence="1">
    <location>
        <begin position="1691"/>
        <end position="1705"/>
    </location>
</feature>
<feature type="region of interest" description="Disordered" evidence="1">
    <location>
        <begin position="979"/>
        <end position="1001"/>
    </location>
</feature>
<feature type="region of interest" description="Disordered" evidence="1">
    <location>
        <begin position="1765"/>
        <end position="1794"/>
    </location>
</feature>
<evidence type="ECO:0008006" key="4">
    <source>
        <dbReference type="Google" id="ProtNLM"/>
    </source>
</evidence>
<feature type="compositionally biased region" description="Basic and acidic residues" evidence="1">
    <location>
        <begin position="1774"/>
        <end position="1794"/>
    </location>
</feature>
<proteinExistence type="predicted"/>
<evidence type="ECO:0000313" key="2">
    <source>
        <dbReference type="EMBL" id="KNC35216.1"/>
    </source>
</evidence>
<evidence type="ECO:0000313" key="3">
    <source>
        <dbReference type="Proteomes" id="UP000054566"/>
    </source>
</evidence>
<reference evidence="3" key="2">
    <citation type="submission" date="2015-07" db="EMBL/GenBank/DDBJ databases">
        <title>The genome sequence of Plasmodium falciparum RAJ116.</title>
        <authorList>
            <consortium name="The Broad Institute Genome Sequencing Platform"/>
            <person name="Volkman S.K."/>
            <person name="Neafsey D.E."/>
            <person name="Dash A.P."/>
            <person name="Chitnis C.E."/>
            <person name="Hartl D.L."/>
            <person name="Young S.K."/>
            <person name="Kodira C.D."/>
            <person name="Zeng Q."/>
            <person name="Koehrsen M."/>
            <person name="Godfrey P."/>
            <person name="Alvarado L."/>
            <person name="Berlin A."/>
            <person name="Borenstein D."/>
            <person name="Chen Z."/>
            <person name="Engels R."/>
            <person name="Freedman E."/>
            <person name="Gellesch M."/>
            <person name="Goldberg J."/>
            <person name="Griggs A."/>
            <person name="Gujja S."/>
            <person name="Heiman D."/>
            <person name="Hepburn T."/>
            <person name="Howarth C."/>
            <person name="Jen D."/>
            <person name="Larson L."/>
            <person name="Lewis B."/>
            <person name="Mehta T."/>
            <person name="Park D."/>
            <person name="Pearson M."/>
            <person name="Roberts A."/>
            <person name="Saif S."/>
            <person name="Shea T."/>
            <person name="Shenoy N."/>
            <person name="Sisk P."/>
            <person name="Stolte C."/>
            <person name="Sykes S."/>
            <person name="Walk T."/>
            <person name="White J."/>
            <person name="Yandava C."/>
            <person name="Wirth D.F."/>
            <person name="Nusbaum C."/>
            <person name="Birren B."/>
        </authorList>
    </citation>
    <scope>NUCLEOTIDE SEQUENCE [LARGE SCALE GENOMIC DNA]</scope>
    <source>
        <strain evidence="3">RAJ116</strain>
    </source>
</reference>
<feature type="compositionally biased region" description="Low complexity" evidence="1">
    <location>
        <begin position="981"/>
        <end position="996"/>
    </location>
</feature>
<feature type="compositionally biased region" description="Acidic residues" evidence="1">
    <location>
        <begin position="1453"/>
        <end position="1491"/>
    </location>
</feature>
<feature type="region of interest" description="Disordered" evidence="1">
    <location>
        <begin position="1438"/>
        <end position="1522"/>
    </location>
</feature>
<feature type="region of interest" description="Disordered" evidence="1">
    <location>
        <begin position="1376"/>
        <end position="1406"/>
    </location>
</feature>
<feature type="compositionally biased region" description="Basic and acidic residues" evidence="1">
    <location>
        <begin position="1492"/>
        <end position="1504"/>
    </location>
</feature>
<dbReference type="Proteomes" id="UP000054566">
    <property type="component" value="Unassembled WGS sequence"/>
</dbReference>
<sequence>MITNSELSCQKSYYDKNSIKKKSIYSINSNDNLKCNIINCLEDIYLNNKSEKLLDQKKEFYDFNKKEKKIKINVDIHNICLKIHQLNKENILTLNVYDLNYYLFTCLYKYEFLFFNKNECVRFYLNEKLQHMKFEDLYKDNKMNECAKNVISNRYTDNEWYDISYSNSSISNNDNNYYETCRDEDNNIKKPNYIKMNLTFKIGLRTYDNMYNIQDNIINPTTINFYIKEKFKYFPILNIHFYTTSININITTSFLYLYQYLFANLNFKKEFNEVKNSKIEIYNDLHSEIIIFYKTRTKNNNYIWKLVIINKNEYHEFPCECLYFCINKKKEKNTINSEFQGMNRNSEDYIITNENDLNNLFKNISKIGFKKQNIYNLVSKHEKHLLYDNTQSVYDILYQFTYKMPFLYKNYDNDNKIINIIKKKSSWIYIGVLYTDDLYSRAYKIPNVKYNLLVEPEIVRNKWCLCIGTCIQIENNTGLYFRIYKEGKTNYFSRVNFKWYKRKKNKSNSNYSMWEKGTKKGSHESSKSRNDIMKIKSYNRNFISYMDKLKKKKKRKEKKIKDKDYINILPFSKRAIPIFWLYDCTLPYIKILRKKEKKRHSKNLRNSYNDERLDIEAVPFNILYKLLNKYALNNNNLYQKKLDISPFELTFKSLIMFHCYVKVKDVPTQHIKETSYNYSIVIEPMVTIKNNLPNPITVIVRLKKDKNIFNLSKRKYDNKVEDKIFYNSHNNNFNNNIDNIDNNNNNNNNYYYNYYFNHYSNYEMNDDITKILKKQEMFALVPPHHYWSLPICSQAFYMKIFYHGLQIEKMNFICDYMNELTNYFDYKHVKLPDMNEHPLFTSKFVNSINEEQNQNRNRKDNYMNNMDNNENIIHQKRSDQHLFDEIIKNDNNNNIKCKYSNNHVDNDYYYNDRNRNINYWAYKYSLESHKKNDSVFLYNDIIKQIQKDEMLDQNNFRHKTNKYNNYPFNNKSSFCRINRKNSNNYNNNDDNNNNDSNDNDSNDYDSDYYFCSKKKKKMMDTNNFLYVSEGFFPIYMPTTDTITTTKILNHKYGLIGDIFSYEELKFIYFENKVNQMNRKVYDNLYIFKSITMSADVSRRRIDFYFPFFFENTTNVCLYVNNKLLPPNSRLYMTEEEAKNVKIKSYKHDNMNNKILCSNVSSKIDCTKTNMIRPLINLVYRKINRKQKVRFWEKYEERKKKNVKDNNNSIDYNANVDVISLKNEQMEMRNLNGFNDKKKDIETMNNEEIHIEEKHRTTDNINYLKSCEVKQNTEKENHELIQKLNNYRNKKLEKKMNDSILSVNLCESVDSTTNRNDSYHANSSKYTKMLLNTSENSHNKIDKVKSHKARKNVFKYLLRNERLLFKRRRMNNNKNKVKKYKKANKKNNNMDDDYNNDNNNNNNNNNIIIRRSRRKGLRAFDNIKIMKRFRLFNKTIQSSKLKEHEDELERFDDTEGEEMEDQEFEEHYDENNDENDVYNDDYNDEYNYDDNNDDYHNDVHIHNDQPPELNRSINSSPHYEDDDNLITEMRKEKNKKDKKNEKGKMKNYIFNRNSYTLNKKDKKKISSNKKKGISKRDSNQFSKKFNYDIMNIYNEEDVINDIENDQEISDERADMEASHKSKKSKLFKNNSILSLNINKKRKKKITIKNSAKRKNNKNIKYGLKMKFSINPFFINTTEKKKKYNEEEENNYDENNINNSDNFNSSEKLTDSSNSKQSEKNGIEFISANDGYMIDKKLSQFDEKELNTNKNIRSIEKNNYITNHVDEKIENEDDPVNDKEENHNEHKKEDVSNKEKKEMLYKYSSKKKSKERRKIKINTKDSNEGGYLSLGICVRYAEEPFNKSKIVTFVNSYIFINRLPFDIKIVTDSVRKKSETFFISQNVNKLEINDTYKNLFQLERKKLNEHKCNNISSIQPLIEENETFFEKQFNNSNSLGKENSSNYEKSINQNRDEESCKMNTSNIENNIINNNKNTDIYNLGNDNYKNNNEHDIYHINNDHNISKSNSLNKHNSSINGNITYVEKNVSDNNVKKDSSKYELNEENKDNIKNEGDEKGGKNKSNETYIRKGEIVSFHYHRNHIRIKDSENKYSSLPFSLIPKNVPSNFQIELFNVNKSQINNTNNLLVEINICSGIFGDKQQLPYTYNGYFYILSLPVRPQFEIINATKFIIAYATDINKYTKRYMNSSNYNTYLNRYNKDGDYSVKMIYPYSSIYYTLRHNNEIESSKIALKIVGVQKSSWCINTINSFIDNVVILPYRIYGDNLLSRKTKRNTKNEIFKDDMSQMSYQINDSSSDKLSSKSDSINSNNMERYINDDEENDNLFLGHNLINKKLYSFLIIRDNGSRAIVITEKYNLARKIVRTKNFSKIHKLIALNSRKKILLSQKNNNKKYILNRNMKNFIYFNFPNVPIIYKFNIPRITFTWIHRQDVIIAIHLTQLKYNGHIYPKEIVNNDITEMFTPINILKKKELNEYVQFVFLNSYINSIFLIEQIHIDHFVKGDIPVILKSTNIEEDEKENIFLYIHIKQYCVDSLKQAPIYQSITIKISPLNANIELLVIEQLIEIIEKEKQLLLLYEKNDKSLPPLVSTSKTAKSAINTTLKIYSDRNFLQMLYMDEYIKHKMGHDVSEQNIEIENNRLINSVNRIDNTSYKMIGHKKRVDNIYNDINNMNIKPNAYSYYFSSTKARMIKHNKIININNISPNIFSDDSTKSSNSSKSSHKNKQYILEKKICKLLLGYYKYKKIHNLINNTFYNINNINDELLLPIKIQYFKNRKIFMNAFSSHLFLHPNPRWIDNKSKPVYIREFKIHPIEIIASIRTSEHRISRRVLHIVDALPLDTPSMRIRLISQKRNYIVCTWDGLFQSLRISYFRQLLRQSLPSAWLSNPFAIIKGFIKGLCALYKESVRGVKTSSNFFDGFMSGFKCGIIILVVNTVGGLFQSLSHMLNVCHKLMGGSRPRPPSILDSIILGLDGLILDTFYRPWVSLVTQPIISINKGNSTFKTTCIIIGCILRCIFSPVFGLLNFSASITEGFANTLIGDFERFSRVQERAEFETEKIHKSNTTFKKGKTLKKVGKKKV</sequence>
<feature type="region of interest" description="Disordered" evidence="1">
    <location>
        <begin position="2025"/>
        <end position="2058"/>
    </location>
</feature>
<accession>A0A0L0CSJ1</accession>
<protein>
    <recommendedName>
        <fullName evidence="4">Vacuolar protein sorting-associated protein 13 DH-like domain-containing protein</fullName>
    </recommendedName>
</protein>
<feature type="compositionally biased region" description="Low complexity" evidence="1">
    <location>
        <begin position="1395"/>
        <end position="1405"/>
    </location>
</feature>
<feature type="compositionally biased region" description="Basic and acidic residues" evidence="1">
    <location>
        <begin position="1439"/>
        <end position="1452"/>
    </location>
</feature>
<name>A0A0L0CSJ1_PLAFA</name>
<dbReference type="OrthoDB" id="383349at2759"/>
<organism evidence="2 3">
    <name type="scientific">Plasmodium falciparum RAJ116</name>
    <dbReference type="NCBI Taxonomy" id="580058"/>
    <lineage>
        <taxon>Eukaryota</taxon>
        <taxon>Sar</taxon>
        <taxon>Alveolata</taxon>
        <taxon>Apicomplexa</taxon>
        <taxon>Aconoidasida</taxon>
        <taxon>Haemosporida</taxon>
        <taxon>Plasmodiidae</taxon>
        <taxon>Plasmodium</taxon>
        <taxon>Plasmodium (Laverania)</taxon>
    </lineage>
</organism>
<feature type="compositionally biased region" description="Basic and acidic residues" evidence="1">
    <location>
        <begin position="2027"/>
        <end position="2058"/>
    </location>
</feature>
<evidence type="ECO:0000256" key="1">
    <source>
        <dbReference type="SAM" id="MobiDB-lite"/>
    </source>
</evidence>
<gene>
    <name evidence="2" type="ORF">PFLG_00205</name>
</gene>
<reference evidence="3" key="1">
    <citation type="submission" date="2015-07" db="EMBL/GenBank/DDBJ databases">
        <title>Annotation of Plasmodium falciparum RAJ116.</title>
        <authorList>
            <consortium name="The Broad Institute Genome Sequencing Platform"/>
            <person name="Volkman S.K."/>
            <person name="Neafsey D.E."/>
            <person name="Dash A.P."/>
            <person name="Chitnis C.E."/>
            <person name="Hartl D.L."/>
            <person name="Young S.K."/>
            <person name="Zeng Q."/>
            <person name="Koehrsen M."/>
            <person name="Alvarado L."/>
            <person name="Berlin A."/>
            <person name="Borenstein D."/>
            <person name="Chapman S.B."/>
            <person name="Chen Z."/>
            <person name="Engels R."/>
            <person name="Freedman E."/>
            <person name="Gellesch M."/>
            <person name="Goldberg J."/>
            <person name="Griggs A."/>
            <person name="Gujja S."/>
            <person name="Heilman E.R."/>
            <person name="Heiman D.I."/>
            <person name="Howarth C."/>
            <person name="Jen D."/>
            <person name="Larson L."/>
            <person name="Mehta T."/>
            <person name="Neiman D."/>
            <person name="Park D."/>
            <person name="Pearson M."/>
            <person name="Roberts A."/>
            <person name="Saif S."/>
            <person name="Shea T."/>
            <person name="Shenoy N."/>
            <person name="Sisk P."/>
            <person name="Stolte C."/>
            <person name="Sykes S."/>
            <person name="Walk T."/>
            <person name="White J."/>
            <person name="Yandava C."/>
            <person name="Haas B."/>
            <person name="Henn M.R."/>
            <person name="Nusbaum C."/>
            <person name="Birren B."/>
        </authorList>
    </citation>
    <scope>NUCLEOTIDE SEQUENCE [LARGE SCALE GENOMIC DNA]</scope>
    <source>
        <strain evidence="3">RAJ116</strain>
    </source>
</reference>
<dbReference type="EMBL" id="GG663787">
    <property type="protein sequence ID" value="KNC35216.1"/>
    <property type="molecule type" value="Genomic_DNA"/>
</dbReference>